<accession>A0A9X0UC76</accession>
<dbReference type="AlphaFoldDB" id="A0A9X0UC76"/>
<name>A0A9X0UC76_9PROT</name>
<evidence type="ECO:0000256" key="1">
    <source>
        <dbReference type="SAM" id="MobiDB-lite"/>
    </source>
</evidence>
<evidence type="ECO:0000313" key="3">
    <source>
        <dbReference type="Proteomes" id="UP000600101"/>
    </source>
</evidence>
<dbReference type="RefSeq" id="WP_186768916.1">
    <property type="nucleotide sequence ID" value="NZ_JACOMF010000002.1"/>
</dbReference>
<keyword evidence="3" id="KW-1185">Reference proteome</keyword>
<protein>
    <submittedName>
        <fullName evidence="2">Uncharacterized protein</fullName>
    </submittedName>
</protein>
<feature type="region of interest" description="Disordered" evidence="1">
    <location>
        <begin position="40"/>
        <end position="59"/>
    </location>
</feature>
<gene>
    <name evidence="2" type="ORF">H7965_02295</name>
</gene>
<proteinExistence type="predicted"/>
<organism evidence="2 3">
    <name type="scientific">Siccirubricoccus deserti</name>
    <dbReference type="NCBI Taxonomy" id="2013562"/>
    <lineage>
        <taxon>Bacteria</taxon>
        <taxon>Pseudomonadati</taxon>
        <taxon>Pseudomonadota</taxon>
        <taxon>Alphaproteobacteria</taxon>
        <taxon>Acetobacterales</taxon>
        <taxon>Roseomonadaceae</taxon>
        <taxon>Siccirubricoccus</taxon>
    </lineage>
</organism>
<comment type="caution">
    <text evidence="2">The sequence shown here is derived from an EMBL/GenBank/DDBJ whole genome shotgun (WGS) entry which is preliminary data.</text>
</comment>
<evidence type="ECO:0000313" key="2">
    <source>
        <dbReference type="EMBL" id="MBC4014141.1"/>
    </source>
</evidence>
<reference evidence="2" key="1">
    <citation type="submission" date="2020-08" db="EMBL/GenBank/DDBJ databases">
        <authorList>
            <person name="Hu Y."/>
            <person name="Nguyen S.V."/>
            <person name="Li F."/>
            <person name="Fanning S."/>
        </authorList>
    </citation>
    <scope>NUCLEOTIDE SEQUENCE</scope>
    <source>
        <strain evidence="2">SYSU D8009</strain>
    </source>
</reference>
<dbReference type="Proteomes" id="UP000600101">
    <property type="component" value="Unassembled WGS sequence"/>
</dbReference>
<dbReference type="EMBL" id="JACOMF010000002">
    <property type="protein sequence ID" value="MBC4014141.1"/>
    <property type="molecule type" value="Genomic_DNA"/>
</dbReference>
<sequence length="59" mass="6544">MDIAALGAKPYDRRFLDAANPAAGGRYRLEHHRLRDELADGARGLDGTPDLTKRRRAAK</sequence>